<evidence type="ECO:0000256" key="9">
    <source>
        <dbReference type="ARBA" id="ARBA00023136"/>
    </source>
</evidence>
<evidence type="ECO:0008006" key="17">
    <source>
        <dbReference type="Google" id="ProtNLM"/>
    </source>
</evidence>
<protein>
    <recommendedName>
        <fullName evidence="17">TonB-dependent receptor</fullName>
    </recommendedName>
</protein>
<comment type="subcellular location">
    <subcellularLocation>
        <location evidence="1 11">Cell outer membrane</location>
        <topology evidence="1 11">Multi-pass membrane protein</topology>
    </subcellularLocation>
</comment>
<dbReference type="InterPro" id="IPR036942">
    <property type="entry name" value="Beta-barrel_TonB_sf"/>
</dbReference>
<dbReference type="EMBL" id="NISJ01000002">
    <property type="protein sequence ID" value="OWQ99976.1"/>
    <property type="molecule type" value="Genomic_DNA"/>
</dbReference>
<name>A0A246K349_9SPHN</name>
<keyword evidence="5 11" id="KW-0812">Transmembrane</keyword>
<dbReference type="Gene3D" id="2.40.170.20">
    <property type="entry name" value="TonB-dependent receptor, beta-barrel domain"/>
    <property type="match status" value="1"/>
</dbReference>
<dbReference type="InterPro" id="IPR000531">
    <property type="entry name" value="Beta-barrel_TonB"/>
</dbReference>
<feature type="domain" description="TonB-dependent receptor-like beta-barrel" evidence="13">
    <location>
        <begin position="333"/>
        <end position="766"/>
    </location>
</feature>
<keyword evidence="4" id="KW-0410">Iron transport</keyword>
<dbReference type="GO" id="GO:0006826">
    <property type="term" value="P:iron ion transport"/>
    <property type="evidence" value="ECO:0007669"/>
    <property type="project" value="UniProtKB-KW"/>
</dbReference>
<sequence length="809" mass="87354">MANLDVRIASRYLIETTLSRIATRVRIPVPMRGTTVENIWGRIRMNYRHKALWLCTAAIAMSVPAVVQAQDEAAVAANEAGSDEIIVTAQKREQNLQKVPVSISVLSASALSDNRVNGLEQLSQVSPSIGFTNSANTRGQGLSIRGIGTLNFSDGVEPSVSTVIDGVVIGRSAASFFDFNDIQRIEVLRGPQGTLFGKNSSAGALNVVTEKPSLYDSSLEASASYGTFNDVRLKGTGSLVLDEGRAALRLSGFRSTADGIITNTFNGKKLNNADSWGVRGKFLFEPSDATSIYVIGDYGESNRDCCVSTVRSVLPTTTYYNGQTRAALLSAQHLGPLNREVTIDGEPFNRQKTGGASVEINTELGGQTITSITAYREFRVFDNNDADGVSLPVASVNNARQKQQQFTQELRLTSPSGEPIEYVVGLFYFWQDVVSQTQVKGNLVVNLPAGQYLGNQVDRDITTKNVAAFGQLTAHPTDKLSLIGGFRLTSDQSVAHFNRTILPGALAVMPSLGGPVYMSPTLKATDTDFSYKLGAQYQFSPDIMAYFTYTRGYKGPALNLLNNLTAATVNSGLAVLKPEIAQNWEGGLRTTLFDRMLTLNVTGFYETFTDFQAQTYSAALTSFQLTNAGKLITQGVEVEAILRPVDGLTLTGNLAFTDTEVRGLVLSCYPGQTAAQGCQTGNRQDVSGEALTNAPKWAYSINANYGADIGNNLRGSANLAYTYRSQVFFSYRDPKTIQPGYGLLNGRVSLETQDGRYRVSVFGKNLTNKHFASFIGTGLLDTSATGAGYTQLLTPDAFRTFGVEGAVRF</sequence>
<proteinExistence type="inferred from homology"/>
<evidence type="ECO:0000256" key="6">
    <source>
        <dbReference type="ARBA" id="ARBA00023004"/>
    </source>
</evidence>
<evidence type="ECO:0000256" key="2">
    <source>
        <dbReference type="ARBA" id="ARBA00022448"/>
    </source>
</evidence>
<evidence type="ECO:0000256" key="4">
    <source>
        <dbReference type="ARBA" id="ARBA00022496"/>
    </source>
</evidence>
<keyword evidence="8 12" id="KW-0798">TonB box</keyword>
<comment type="caution">
    <text evidence="15">The sequence shown here is derived from an EMBL/GenBank/DDBJ whole genome shotgun (WGS) entry which is preliminary data.</text>
</comment>
<evidence type="ECO:0000256" key="11">
    <source>
        <dbReference type="PROSITE-ProRule" id="PRU01360"/>
    </source>
</evidence>
<evidence type="ECO:0000256" key="7">
    <source>
        <dbReference type="ARBA" id="ARBA00023065"/>
    </source>
</evidence>
<dbReference type="PROSITE" id="PS52016">
    <property type="entry name" value="TONB_DEPENDENT_REC_3"/>
    <property type="match status" value="1"/>
</dbReference>
<keyword evidence="3 11" id="KW-1134">Transmembrane beta strand</keyword>
<dbReference type="Pfam" id="PF07715">
    <property type="entry name" value="Plug"/>
    <property type="match status" value="1"/>
</dbReference>
<dbReference type="Proteomes" id="UP000197097">
    <property type="component" value="Unassembled WGS sequence"/>
</dbReference>
<keyword evidence="6" id="KW-0408">Iron</keyword>
<keyword evidence="9 11" id="KW-0472">Membrane</keyword>
<gene>
    <name evidence="15" type="ORF">CDQ91_04070</name>
</gene>
<evidence type="ECO:0000313" key="15">
    <source>
        <dbReference type="EMBL" id="OWQ99976.1"/>
    </source>
</evidence>
<keyword evidence="10 11" id="KW-0998">Cell outer membrane</keyword>
<evidence type="ECO:0000256" key="5">
    <source>
        <dbReference type="ARBA" id="ARBA00022692"/>
    </source>
</evidence>
<evidence type="ECO:0000256" key="12">
    <source>
        <dbReference type="RuleBase" id="RU003357"/>
    </source>
</evidence>
<evidence type="ECO:0000313" key="16">
    <source>
        <dbReference type="Proteomes" id="UP000197097"/>
    </source>
</evidence>
<evidence type="ECO:0000259" key="14">
    <source>
        <dbReference type="Pfam" id="PF07715"/>
    </source>
</evidence>
<dbReference type="PANTHER" id="PTHR32552">
    <property type="entry name" value="FERRICHROME IRON RECEPTOR-RELATED"/>
    <property type="match status" value="1"/>
</dbReference>
<dbReference type="Pfam" id="PF00593">
    <property type="entry name" value="TonB_dep_Rec_b-barrel"/>
    <property type="match status" value="1"/>
</dbReference>
<organism evidence="15 16">
    <name type="scientific">Sphingopyxis witflariensis</name>
    <dbReference type="NCBI Taxonomy" id="173675"/>
    <lineage>
        <taxon>Bacteria</taxon>
        <taxon>Pseudomonadati</taxon>
        <taxon>Pseudomonadota</taxon>
        <taxon>Alphaproteobacteria</taxon>
        <taxon>Sphingomonadales</taxon>
        <taxon>Sphingomonadaceae</taxon>
        <taxon>Sphingopyxis</taxon>
    </lineage>
</organism>
<comment type="similarity">
    <text evidence="11 12">Belongs to the TonB-dependent receptor family.</text>
</comment>
<dbReference type="SUPFAM" id="SSF56935">
    <property type="entry name" value="Porins"/>
    <property type="match status" value="1"/>
</dbReference>
<evidence type="ECO:0000256" key="1">
    <source>
        <dbReference type="ARBA" id="ARBA00004571"/>
    </source>
</evidence>
<keyword evidence="7" id="KW-0406">Ion transport</keyword>
<evidence type="ECO:0000256" key="10">
    <source>
        <dbReference type="ARBA" id="ARBA00023237"/>
    </source>
</evidence>
<evidence type="ECO:0000259" key="13">
    <source>
        <dbReference type="Pfam" id="PF00593"/>
    </source>
</evidence>
<dbReference type="PANTHER" id="PTHR32552:SF81">
    <property type="entry name" value="TONB-DEPENDENT OUTER MEMBRANE RECEPTOR"/>
    <property type="match status" value="1"/>
</dbReference>
<accession>A0A246K349</accession>
<dbReference type="GO" id="GO:0009279">
    <property type="term" value="C:cell outer membrane"/>
    <property type="evidence" value="ECO:0007669"/>
    <property type="project" value="UniProtKB-SubCell"/>
</dbReference>
<keyword evidence="2 11" id="KW-0813">Transport</keyword>
<evidence type="ECO:0000256" key="8">
    <source>
        <dbReference type="ARBA" id="ARBA00023077"/>
    </source>
</evidence>
<evidence type="ECO:0000256" key="3">
    <source>
        <dbReference type="ARBA" id="ARBA00022452"/>
    </source>
</evidence>
<keyword evidence="16" id="KW-1185">Reference proteome</keyword>
<dbReference type="CDD" id="cd01347">
    <property type="entry name" value="ligand_gated_channel"/>
    <property type="match status" value="1"/>
</dbReference>
<feature type="domain" description="TonB-dependent receptor plug" evidence="14">
    <location>
        <begin position="96"/>
        <end position="204"/>
    </location>
</feature>
<dbReference type="InterPro" id="IPR012910">
    <property type="entry name" value="Plug_dom"/>
</dbReference>
<dbReference type="AlphaFoldDB" id="A0A246K349"/>
<dbReference type="InterPro" id="IPR039426">
    <property type="entry name" value="TonB-dep_rcpt-like"/>
</dbReference>
<reference evidence="15 16" key="1">
    <citation type="journal article" date="2002" name="Int. J. Syst. Evol. Microbiol.">
        <title>Sphingopyxis witflariensis sp. nov., isolated from activated sludge.</title>
        <authorList>
            <person name="Kampfer P."/>
            <person name="Witzenberger R."/>
            <person name="Denner E.B."/>
            <person name="Busse H.J."/>
            <person name="Neef A."/>
        </authorList>
    </citation>
    <scope>NUCLEOTIDE SEQUENCE [LARGE SCALE GENOMIC DNA]</scope>
    <source>
        <strain evidence="15 16">DSM 14551</strain>
    </source>
</reference>